<gene>
    <name evidence="1" type="ORF">FPZ52_00465</name>
</gene>
<dbReference type="EMBL" id="CP042261">
    <property type="protein sequence ID" value="QDY68241.1"/>
    <property type="molecule type" value="Genomic_DNA"/>
</dbReference>
<evidence type="ECO:0000313" key="2">
    <source>
        <dbReference type="Proteomes" id="UP000318483"/>
    </source>
</evidence>
<dbReference type="RefSeq" id="WP_146362675.1">
    <property type="nucleotide sequence ID" value="NZ_CP042261.1"/>
</dbReference>
<protein>
    <submittedName>
        <fullName evidence="1">DUF2948 family protein</fullName>
    </submittedName>
</protein>
<accession>A0A5B8ITH5</accession>
<dbReference type="InterPro" id="IPR021335">
    <property type="entry name" value="DUF2948"/>
</dbReference>
<name>A0A5B8ITH5_9RHOB</name>
<evidence type="ECO:0000313" key="1">
    <source>
        <dbReference type="EMBL" id="QDY68241.1"/>
    </source>
</evidence>
<dbReference type="Pfam" id="PF11164">
    <property type="entry name" value="DUF2948"/>
    <property type="match status" value="1"/>
</dbReference>
<sequence>MNDAKFEDGGEQPLRLIATDEQDLQVLATLTQDAVFPTNEVKWDAKRRQFALLINRFRWEDRSGAEAGQRAYERVQSLLVINDVTKVSSQGFDRGDKELVLSLLSIDFTPDQEGPSGEMTLVLAGDGAIRCTVDCIEVILKDVTRPYAAPSRRLPRHPE</sequence>
<organism evidence="1 2">
    <name type="scientific">Qingshengfaniella alkalisoli</name>
    <dbReference type="NCBI Taxonomy" id="2599296"/>
    <lineage>
        <taxon>Bacteria</taxon>
        <taxon>Pseudomonadati</taxon>
        <taxon>Pseudomonadota</taxon>
        <taxon>Alphaproteobacteria</taxon>
        <taxon>Rhodobacterales</taxon>
        <taxon>Paracoccaceae</taxon>
        <taxon>Qingshengfaniella</taxon>
    </lineage>
</organism>
<reference evidence="1 2" key="1">
    <citation type="submission" date="2019-07" db="EMBL/GenBank/DDBJ databases">
        <title>Litoreibacter alkalisoli sp. nov., isolated from saline-alkaline soil.</title>
        <authorList>
            <person name="Wang S."/>
            <person name="Xu L."/>
            <person name="Xing Y.-T."/>
            <person name="Sun J.-Q."/>
        </authorList>
    </citation>
    <scope>NUCLEOTIDE SEQUENCE [LARGE SCALE GENOMIC DNA]</scope>
    <source>
        <strain evidence="1 2">LN3S51</strain>
    </source>
</reference>
<dbReference type="Proteomes" id="UP000318483">
    <property type="component" value="Chromosome"/>
</dbReference>
<proteinExistence type="predicted"/>
<dbReference type="KEGG" id="lit:FPZ52_00465"/>
<keyword evidence="2" id="KW-1185">Reference proteome</keyword>
<dbReference type="AlphaFoldDB" id="A0A5B8ITH5"/>
<dbReference type="OrthoDB" id="9806367at2"/>